<dbReference type="RefSeq" id="WP_241056013.1">
    <property type="nucleotide sequence ID" value="NZ_JAKZBV010000001.1"/>
</dbReference>
<feature type="domain" description="Mandelate racemase/muconate lactonizing enzyme C-terminal" evidence="2">
    <location>
        <begin position="139"/>
        <end position="244"/>
    </location>
</feature>
<name>A0ABS9U5X6_9MICC</name>
<evidence type="ECO:0000256" key="1">
    <source>
        <dbReference type="ARBA" id="ARBA00023239"/>
    </source>
</evidence>
<keyword evidence="1 3" id="KW-0456">Lyase</keyword>
<dbReference type="SFLD" id="SFLDG00179">
    <property type="entry name" value="mandelate_racemase"/>
    <property type="match status" value="1"/>
</dbReference>
<dbReference type="Gene3D" id="3.20.20.120">
    <property type="entry name" value="Enolase-like C-terminal domain"/>
    <property type="match status" value="1"/>
</dbReference>
<protein>
    <submittedName>
        <fullName evidence="3">Galactonate dehydratase</fullName>
        <ecNumber evidence="3">4.2.1.6</ecNumber>
    </submittedName>
</protein>
<dbReference type="InterPro" id="IPR029065">
    <property type="entry name" value="Enolase_C-like"/>
</dbReference>
<dbReference type="PANTHER" id="PTHR48080:SF2">
    <property type="entry name" value="D-GALACTONATE DEHYDRATASE"/>
    <property type="match status" value="1"/>
</dbReference>
<evidence type="ECO:0000313" key="3">
    <source>
        <dbReference type="EMBL" id="MCH6472104.1"/>
    </source>
</evidence>
<dbReference type="EC" id="4.2.1.6" evidence="3"/>
<dbReference type="InterPro" id="IPR034593">
    <property type="entry name" value="DgoD-like"/>
</dbReference>
<sequence>MTAITGVETVVVNASLRNWVFVKVTTDEPGLIGWGEATLEWKARAVVGAVADLAELVVGEDPERIEYLWQLMYRGQFFQGGAVTMSALSGIDQALWDIAGKKRGVPAWQLLGGRVRDTVTMYDHLGGGDSSIVYGAATQEGFAESAIHSIDEGFTALKILAVPMGAGLATGSQIRAASEVMGAVREAVGPDIQIMVDLHGRTTAAAALQYGRALAEYDPWFFEEPCQPGNPATMASIARALPFPVATGERLTEIQQFRDHLAVGACAVLQPDVCHVGGPTALKKIAAIAESWHVPLAPHNPLGPIATMVNQHMGFSTPNFLIQEVMRGDVPWRDEVVSGTLPIVRGKVTIPDKPGWGLDVDETAAARHPYEPEPVVEIGAEDGFLNDW</sequence>
<dbReference type="SUPFAM" id="SSF54826">
    <property type="entry name" value="Enolase N-terminal domain-like"/>
    <property type="match status" value="1"/>
</dbReference>
<proteinExistence type="predicted"/>
<dbReference type="PANTHER" id="PTHR48080">
    <property type="entry name" value="D-GALACTONATE DEHYDRATASE-RELATED"/>
    <property type="match status" value="1"/>
</dbReference>
<gene>
    <name evidence="3" type="primary">dgoD</name>
    <name evidence="3" type="ORF">L0M17_19415</name>
</gene>
<dbReference type="SUPFAM" id="SSF51604">
    <property type="entry name" value="Enolase C-terminal domain-like"/>
    <property type="match status" value="1"/>
</dbReference>
<evidence type="ECO:0000259" key="2">
    <source>
        <dbReference type="SMART" id="SM00922"/>
    </source>
</evidence>
<comment type="caution">
    <text evidence="3">The sequence shown here is derived from an EMBL/GenBank/DDBJ whole genome shotgun (WGS) entry which is preliminary data.</text>
</comment>
<dbReference type="SFLD" id="SFLDS00001">
    <property type="entry name" value="Enolase"/>
    <property type="match status" value="1"/>
</dbReference>
<dbReference type="Pfam" id="PF02746">
    <property type="entry name" value="MR_MLE_N"/>
    <property type="match status" value="1"/>
</dbReference>
<reference evidence="3 4" key="1">
    <citation type="submission" date="2022-03" db="EMBL/GenBank/DDBJ databases">
        <title>Sinomonas sp. isolated from a soil.</title>
        <authorList>
            <person name="Han J."/>
            <person name="Kim D.-U."/>
        </authorList>
    </citation>
    <scope>NUCLEOTIDE SEQUENCE [LARGE SCALE GENOMIC DNA]</scope>
    <source>
        <strain evidence="3 4">5-5</strain>
    </source>
</reference>
<organism evidence="3 4">
    <name type="scientific">Sinomonas terrae</name>
    <dbReference type="NCBI Taxonomy" id="2908838"/>
    <lineage>
        <taxon>Bacteria</taxon>
        <taxon>Bacillati</taxon>
        <taxon>Actinomycetota</taxon>
        <taxon>Actinomycetes</taxon>
        <taxon>Micrococcales</taxon>
        <taxon>Micrococcaceae</taxon>
        <taxon>Sinomonas</taxon>
    </lineage>
</organism>
<dbReference type="SMART" id="SM00922">
    <property type="entry name" value="MR_MLE"/>
    <property type="match status" value="1"/>
</dbReference>
<dbReference type="InterPro" id="IPR036849">
    <property type="entry name" value="Enolase-like_C_sf"/>
</dbReference>
<dbReference type="InterPro" id="IPR029017">
    <property type="entry name" value="Enolase-like_N"/>
</dbReference>
<keyword evidence="4" id="KW-1185">Reference proteome</keyword>
<evidence type="ECO:0000313" key="4">
    <source>
        <dbReference type="Proteomes" id="UP001202922"/>
    </source>
</evidence>
<dbReference type="InterPro" id="IPR013341">
    <property type="entry name" value="Mandelate_racemase_N_dom"/>
</dbReference>
<dbReference type="GO" id="GO:0008869">
    <property type="term" value="F:galactonate dehydratase activity"/>
    <property type="evidence" value="ECO:0007669"/>
    <property type="project" value="UniProtKB-EC"/>
</dbReference>
<dbReference type="EMBL" id="JAKZBV010000001">
    <property type="protein sequence ID" value="MCH6472104.1"/>
    <property type="molecule type" value="Genomic_DNA"/>
</dbReference>
<dbReference type="Proteomes" id="UP001202922">
    <property type="component" value="Unassembled WGS sequence"/>
</dbReference>
<dbReference type="Pfam" id="PF13378">
    <property type="entry name" value="MR_MLE_C"/>
    <property type="match status" value="1"/>
</dbReference>
<dbReference type="Gene3D" id="3.30.390.10">
    <property type="entry name" value="Enolase-like, N-terminal domain"/>
    <property type="match status" value="1"/>
</dbReference>
<dbReference type="InterPro" id="IPR013342">
    <property type="entry name" value="Mandelate_racemase_C"/>
</dbReference>
<accession>A0ABS9U5X6</accession>
<dbReference type="NCBIfam" id="NF010624">
    <property type="entry name" value="PRK14017.1"/>
    <property type="match status" value="1"/>
</dbReference>